<keyword evidence="2" id="KW-1185">Reference proteome</keyword>
<dbReference type="Gene3D" id="3.40.50.300">
    <property type="entry name" value="P-loop containing nucleotide triphosphate hydrolases"/>
    <property type="match status" value="1"/>
</dbReference>
<organism evidence="1 2">
    <name type="scientific">Kribbella italica</name>
    <dbReference type="NCBI Taxonomy" id="1540520"/>
    <lineage>
        <taxon>Bacteria</taxon>
        <taxon>Bacillati</taxon>
        <taxon>Actinomycetota</taxon>
        <taxon>Actinomycetes</taxon>
        <taxon>Propionibacteriales</taxon>
        <taxon>Kribbellaceae</taxon>
        <taxon>Kribbella</taxon>
    </lineage>
</organism>
<dbReference type="AlphaFoldDB" id="A0A7W9MZT2"/>
<evidence type="ECO:0000313" key="1">
    <source>
        <dbReference type="EMBL" id="MBB5841578.1"/>
    </source>
</evidence>
<accession>A0A7W9MZT2</accession>
<dbReference type="EMBL" id="JACHMY010000001">
    <property type="protein sequence ID" value="MBB5841578.1"/>
    <property type="molecule type" value="Genomic_DNA"/>
</dbReference>
<dbReference type="Proteomes" id="UP000549971">
    <property type="component" value="Unassembled WGS sequence"/>
</dbReference>
<proteinExistence type="predicted"/>
<gene>
    <name evidence="1" type="ORF">HDA39_008312</name>
</gene>
<evidence type="ECO:0000313" key="2">
    <source>
        <dbReference type="Proteomes" id="UP000549971"/>
    </source>
</evidence>
<reference evidence="1 2" key="1">
    <citation type="submission" date="2020-08" db="EMBL/GenBank/DDBJ databases">
        <title>Sequencing the genomes of 1000 actinobacteria strains.</title>
        <authorList>
            <person name="Klenk H.-P."/>
        </authorList>
    </citation>
    <scope>NUCLEOTIDE SEQUENCE [LARGE SCALE GENOMIC DNA]</scope>
    <source>
        <strain evidence="1 2">DSM 28967</strain>
    </source>
</reference>
<comment type="caution">
    <text evidence="1">The sequence shown here is derived from an EMBL/GenBank/DDBJ whole genome shotgun (WGS) entry which is preliminary data.</text>
</comment>
<dbReference type="RefSeq" id="WP_184805120.1">
    <property type="nucleotide sequence ID" value="NZ_JACHMY010000001.1"/>
</dbReference>
<sequence length="244" mass="27135">MLLDRQEFRRLSLTQSFRWRDPGQKKLADALRAGQPATLPVLNHAAGPVGVDVVLSLYWKPLWELGAEVLPLAFQSFKGGHEEAAATLVLNHVARNIFSLDATYLNDALTALAISDRDVLRQIEPDLQAITDLLHEGGKSGIRAGYIRVCELIEAISPRRLRKPHHSHTGRLAQIRERLSFPGRPVPGLTTHQAKGAEWDAVGIKLSDDDRDRLIHGLSVDSDTDRKLYVACTRARVRTVEVLP</sequence>
<name>A0A7W9MZT2_9ACTN</name>
<dbReference type="InterPro" id="IPR027417">
    <property type="entry name" value="P-loop_NTPase"/>
</dbReference>
<dbReference type="SUPFAM" id="SSF52540">
    <property type="entry name" value="P-loop containing nucleoside triphosphate hydrolases"/>
    <property type="match status" value="1"/>
</dbReference>
<protein>
    <submittedName>
        <fullName evidence="1">Uncharacterized protein</fullName>
    </submittedName>
</protein>